<evidence type="ECO:0000256" key="1">
    <source>
        <dbReference type="ARBA" id="ARBA00010923"/>
    </source>
</evidence>
<evidence type="ECO:0000259" key="4">
    <source>
        <dbReference type="Pfam" id="PF01420"/>
    </source>
</evidence>
<dbReference type="InterPro" id="IPR044946">
    <property type="entry name" value="Restrct_endonuc_typeI_TRD_sf"/>
</dbReference>
<dbReference type="EMBL" id="JAAXPR010000043">
    <property type="protein sequence ID" value="NKZ21449.1"/>
    <property type="molecule type" value="Genomic_DNA"/>
</dbReference>
<evidence type="ECO:0000313" key="5">
    <source>
        <dbReference type="EMBL" id="NKZ21449.1"/>
    </source>
</evidence>
<dbReference type="AlphaFoldDB" id="A0A7X6N172"/>
<organism evidence="5 6">
    <name type="scientific">Streptococcus ovuberis</name>
    <dbReference type="NCBI Taxonomy" id="1936207"/>
    <lineage>
        <taxon>Bacteria</taxon>
        <taxon>Bacillati</taxon>
        <taxon>Bacillota</taxon>
        <taxon>Bacilli</taxon>
        <taxon>Lactobacillales</taxon>
        <taxon>Streptococcaceae</taxon>
        <taxon>Streptococcus</taxon>
    </lineage>
</organism>
<dbReference type="GO" id="GO:0008168">
    <property type="term" value="F:methyltransferase activity"/>
    <property type="evidence" value="ECO:0007669"/>
    <property type="project" value="UniProtKB-KW"/>
</dbReference>
<dbReference type="GO" id="GO:0032259">
    <property type="term" value="P:methylation"/>
    <property type="evidence" value="ECO:0007669"/>
    <property type="project" value="UniProtKB-KW"/>
</dbReference>
<proteinExistence type="inferred from homology"/>
<dbReference type="Gene3D" id="3.90.220.20">
    <property type="entry name" value="DNA methylase specificity domains"/>
    <property type="match status" value="1"/>
</dbReference>
<dbReference type="RefSeq" id="WP_168550158.1">
    <property type="nucleotide sequence ID" value="NZ_JAAXPR010000043.1"/>
</dbReference>
<dbReference type="SUPFAM" id="SSF116734">
    <property type="entry name" value="DNA methylase specificity domain"/>
    <property type="match status" value="1"/>
</dbReference>
<evidence type="ECO:0000256" key="3">
    <source>
        <dbReference type="ARBA" id="ARBA00023125"/>
    </source>
</evidence>
<accession>A0A7X6N172</accession>
<keyword evidence="5" id="KW-0489">Methyltransferase</keyword>
<name>A0A7X6N172_9STRE</name>
<keyword evidence="5" id="KW-0808">Transferase</keyword>
<comment type="caution">
    <text evidence="5">The sequence shown here is derived from an EMBL/GenBank/DDBJ whole genome shotgun (WGS) entry which is preliminary data.</text>
</comment>
<dbReference type="GO" id="GO:0003677">
    <property type="term" value="F:DNA binding"/>
    <property type="evidence" value="ECO:0007669"/>
    <property type="project" value="UniProtKB-KW"/>
</dbReference>
<reference evidence="5 6" key="1">
    <citation type="submission" date="2020-04" db="EMBL/GenBank/DDBJ databases">
        <title>MicrobeNet Type strains.</title>
        <authorList>
            <person name="Nicholson A.C."/>
        </authorList>
    </citation>
    <scope>NUCLEOTIDE SEQUENCE [LARGE SCALE GENOMIC DNA]</scope>
    <source>
        <strain evidence="5 6">CCUG 69612</strain>
    </source>
</reference>
<keyword evidence="2" id="KW-0680">Restriction system</keyword>
<evidence type="ECO:0000313" key="6">
    <source>
        <dbReference type="Proteomes" id="UP000522720"/>
    </source>
</evidence>
<keyword evidence="6" id="KW-1185">Reference proteome</keyword>
<protein>
    <submittedName>
        <fullName evidence="5">N-6 DNA methylase</fullName>
    </submittedName>
</protein>
<feature type="domain" description="Type I restriction modification DNA specificity" evidence="4">
    <location>
        <begin position="8"/>
        <end position="164"/>
    </location>
</feature>
<sequence length="173" mass="19597">MSEATEKNYFVIKDIFNVVRPNKRSSKKYLSGDVPFVSSGIFNNGVDSYKMPKNEEDIDKGNCISVSPLTGSTFYQSKDFLGRGGGGSSIILLYNDSLTENSGLYIATVIRCLLEQKYEYHDMGNSTDIKEEEILLPSIKTQKGIEPNWKYMESYIDNKKTIVNYKIELLSEI</sequence>
<gene>
    <name evidence="5" type="ORF">HF992_11655</name>
</gene>
<dbReference type="Pfam" id="PF01420">
    <property type="entry name" value="Methylase_S"/>
    <property type="match status" value="1"/>
</dbReference>
<keyword evidence="3" id="KW-0238">DNA-binding</keyword>
<evidence type="ECO:0000256" key="2">
    <source>
        <dbReference type="ARBA" id="ARBA00022747"/>
    </source>
</evidence>
<dbReference type="GO" id="GO:0009307">
    <property type="term" value="P:DNA restriction-modification system"/>
    <property type="evidence" value="ECO:0007669"/>
    <property type="project" value="UniProtKB-KW"/>
</dbReference>
<dbReference type="InterPro" id="IPR000055">
    <property type="entry name" value="Restrct_endonuc_typeI_TRD"/>
</dbReference>
<comment type="similarity">
    <text evidence="1">Belongs to the type-I restriction system S methylase family.</text>
</comment>
<dbReference type="Proteomes" id="UP000522720">
    <property type="component" value="Unassembled WGS sequence"/>
</dbReference>